<dbReference type="KEGG" id="beq:BEWA_019020"/>
<evidence type="ECO:0000313" key="3">
    <source>
        <dbReference type="EMBL" id="AFZ79057.1"/>
    </source>
</evidence>
<dbReference type="SUPFAM" id="SSF55277">
    <property type="entry name" value="GYF domain"/>
    <property type="match status" value="1"/>
</dbReference>
<keyword evidence="4" id="KW-1185">Reference proteome</keyword>
<dbReference type="EMBL" id="CP001669">
    <property type="protein sequence ID" value="AFZ79057.1"/>
    <property type="molecule type" value="Genomic_DNA"/>
</dbReference>
<dbReference type="Pfam" id="PF02213">
    <property type="entry name" value="GYF"/>
    <property type="match status" value="1"/>
</dbReference>
<dbReference type="eggNOG" id="ENOG502TMJZ">
    <property type="taxonomic scope" value="Eukaryota"/>
</dbReference>
<dbReference type="AlphaFoldDB" id="L0ATT3"/>
<dbReference type="Proteomes" id="UP000031512">
    <property type="component" value="Chromosome 1"/>
</dbReference>
<reference evidence="3 4" key="1">
    <citation type="journal article" date="2012" name="BMC Genomics">
        <title>Comparative genomic analysis and phylogenetic position of Theileria equi.</title>
        <authorList>
            <person name="Kappmeyer L.S."/>
            <person name="Thiagarajan M."/>
            <person name="Herndon D.R."/>
            <person name="Ramsay J.D."/>
            <person name="Caler E."/>
            <person name="Djikeng A."/>
            <person name="Gillespie J.J."/>
            <person name="Lau A.O."/>
            <person name="Roalson E.H."/>
            <person name="Silva J.C."/>
            <person name="Silva M.G."/>
            <person name="Suarez C.E."/>
            <person name="Ueti M.W."/>
            <person name="Nene V.M."/>
            <person name="Mealey R.H."/>
            <person name="Knowles D.P."/>
            <person name="Brayton K.A."/>
        </authorList>
    </citation>
    <scope>NUCLEOTIDE SEQUENCE [LARGE SCALE GENOMIC DNA]</scope>
    <source>
        <strain evidence="3 4">WA</strain>
    </source>
</reference>
<feature type="region of interest" description="Disordered" evidence="1">
    <location>
        <begin position="528"/>
        <end position="555"/>
    </location>
</feature>
<sequence length="705" mass="79796">MFNPRPSSGISHSFSKASAKIDVPARIETQVSSSTDQSANLSLHDGIFGRFGILKDDNLAVSPSFDSKNFDDSHIFNDVKRSSSSGRYNALDFDIQPMADVSTIEMPKSAVELSTEGIFDKNYLVQLILTFERLSKFNKKLISEPLRFRFIDISHHGYDKEAENEGLIDKNGNKIKKIIYAKQADGHYRRSYLDRGMKGAGHSYYDSNNSSAVPKQAYPMRVIHNDSDILDTVRHEASTLEHPNINGLDVYETRRGATQTDWKSGDIRGKVDIEFKRSDLADKNRDPLLAFKEGTDEYPFAKPKLRPIPSQTDWKSKNSFENDIGFFQFSKRGFPQKEETKDSEQSFLEKLLDKPFDNEDDTFTQNVNSPRRSIWGDNEQTVNLQWQYMDPHGIVHGPFPSEQMYQWYSKNFFPQNLRMRYNTKMSWTPLKDLYPPNTSAFRSLPSGYDGKGDSWPTAAPQWKTPRDSVSSFNDREVLRSQQSPFFGKMHEIPKVSHDLPKVVAAKTHTSAALPIDILGSLEPKPKPSLHASPFLSMEKPITKRTPNKTPEGRDTLHRGAAGILKNLEVLSAKEVTTHSMPQTQEHVSDPPRESLGWKKTEVEVASLLEIMEIQKKQSVAEAKEEPAKKVMQTGWDFSNNNAHVDLSEDFPTLGTDVRVVTTRTTKSTFSKQITTMPLETFIERNSGVVSGLESNQTFASKVFGK</sequence>
<dbReference type="InterPro" id="IPR035445">
    <property type="entry name" value="GYF-like_dom_sf"/>
</dbReference>
<dbReference type="OrthoDB" id="361832at2759"/>
<dbReference type="PROSITE" id="PS50829">
    <property type="entry name" value="GYF"/>
    <property type="match status" value="1"/>
</dbReference>
<dbReference type="GeneID" id="15803904"/>
<evidence type="ECO:0000256" key="1">
    <source>
        <dbReference type="SAM" id="MobiDB-lite"/>
    </source>
</evidence>
<proteinExistence type="predicted"/>
<organism evidence="3 4">
    <name type="scientific">Theileria equi strain WA</name>
    <dbReference type="NCBI Taxonomy" id="1537102"/>
    <lineage>
        <taxon>Eukaryota</taxon>
        <taxon>Sar</taxon>
        <taxon>Alveolata</taxon>
        <taxon>Apicomplexa</taxon>
        <taxon>Aconoidasida</taxon>
        <taxon>Piroplasmida</taxon>
        <taxon>Theileriidae</taxon>
        <taxon>Theileria</taxon>
    </lineage>
</organism>
<feature type="domain" description="GYF" evidence="2">
    <location>
        <begin position="383"/>
        <end position="431"/>
    </location>
</feature>
<dbReference type="STRING" id="1537102.L0ATT3"/>
<gene>
    <name evidence="3" type="ORF">BEWA_019020</name>
</gene>
<dbReference type="RefSeq" id="XP_004828723.1">
    <property type="nucleotide sequence ID" value="XM_004828666.1"/>
</dbReference>
<dbReference type="SMART" id="SM00444">
    <property type="entry name" value="GYF"/>
    <property type="match status" value="1"/>
</dbReference>
<accession>L0ATT3</accession>
<evidence type="ECO:0000259" key="2">
    <source>
        <dbReference type="PROSITE" id="PS50829"/>
    </source>
</evidence>
<dbReference type="VEuPathDB" id="PiroplasmaDB:BEWA_019020"/>
<dbReference type="Gene3D" id="3.30.1490.40">
    <property type="match status" value="1"/>
</dbReference>
<evidence type="ECO:0000313" key="4">
    <source>
        <dbReference type="Proteomes" id="UP000031512"/>
    </source>
</evidence>
<name>L0ATT3_THEEQ</name>
<protein>
    <recommendedName>
        <fullName evidence="2">GYF domain-containing protein</fullName>
    </recommendedName>
</protein>
<dbReference type="InterPro" id="IPR003169">
    <property type="entry name" value="GYF"/>
</dbReference>